<gene>
    <name evidence="1" type="ORF">R3Q59_39720</name>
</gene>
<name>A0ABU4CSP8_RHOJO</name>
<reference evidence="1 2" key="1">
    <citation type="submission" date="2023-10" db="EMBL/GenBank/DDBJ databases">
        <title>Development of a sustainable strategy for remediation of hydrocarbon-contaminated territories based on the waste exchange concept.</title>
        <authorList>
            <person name="Krivoruchko A."/>
        </authorList>
    </citation>
    <scope>NUCLEOTIDE SEQUENCE [LARGE SCALE GENOMIC DNA]</scope>
    <source>
        <strain evidence="1 2">IEGM 60</strain>
    </source>
</reference>
<protein>
    <submittedName>
        <fullName evidence="1">Uncharacterized protein</fullName>
    </submittedName>
</protein>
<dbReference type="Proteomes" id="UP001185737">
    <property type="component" value="Unassembled WGS sequence"/>
</dbReference>
<keyword evidence="2" id="KW-1185">Reference proteome</keyword>
<organism evidence="1 2">
    <name type="scientific">Rhodococcus jostii</name>
    <dbReference type="NCBI Taxonomy" id="132919"/>
    <lineage>
        <taxon>Bacteria</taxon>
        <taxon>Bacillati</taxon>
        <taxon>Actinomycetota</taxon>
        <taxon>Actinomycetes</taxon>
        <taxon>Mycobacteriales</taxon>
        <taxon>Nocardiaceae</taxon>
        <taxon>Rhodococcus</taxon>
    </lineage>
</organism>
<evidence type="ECO:0000313" key="2">
    <source>
        <dbReference type="Proteomes" id="UP001185737"/>
    </source>
</evidence>
<accession>A0ABU4CSP8</accession>
<proteinExistence type="predicted"/>
<dbReference type="EMBL" id="JAWLKA010000042">
    <property type="protein sequence ID" value="MDV6286610.1"/>
    <property type="molecule type" value="Genomic_DNA"/>
</dbReference>
<evidence type="ECO:0000313" key="1">
    <source>
        <dbReference type="EMBL" id="MDV6286610.1"/>
    </source>
</evidence>
<comment type="caution">
    <text evidence="1">The sequence shown here is derived from an EMBL/GenBank/DDBJ whole genome shotgun (WGS) entry which is preliminary data.</text>
</comment>
<dbReference type="RefSeq" id="WP_317571606.1">
    <property type="nucleotide sequence ID" value="NZ_JAWLKA010000042.1"/>
</dbReference>
<sequence length="50" mass="5423">MDAEREAATVLEASGVIGWTDLALQTTLATGTSDLTRYTFTYSAEDPERP</sequence>